<keyword evidence="4" id="KW-0472">Membrane</keyword>
<evidence type="ECO:0000313" key="8">
    <source>
        <dbReference type="Proteomes" id="UP001140949"/>
    </source>
</evidence>
<sequence length="437" mass="48367">MLASAAAATKDNASLAVGSDRRANPGRKVVALVSNENDFRHTLKGESLVDRSKDPLKPRKCMAGSATVSPRCKKLASDDGRPKWETALTVVAKNCVLLAALLWVGQMVWSSNEIPDTADRQLMPQDYESQVSEVEVLAKKAAKVFQVQLEVLDMKIRSGVENVRNVVEKMDLFEKDVMRLELRIGSLDESLGELKDMGLVSKEEFESFWHVLKKSRSLDKSEQEVNLDKIRAFARSVVEKEIEKHAADGIGRVDYALASSGARVVKHSQPYSFAKAESWFAAFRGRHGVHINAHKMLQPSFGEPGLCFALEGSSGFVQVKLRTAIIPQAVTLEHVSKSVAYDRSSAPKDSKVFGWLEEPLDDTSRPPAWYLMARISYDLEKSNIQTFNVEPGVVGAVNMIRFEIASNHGSSALTCIYRFRVHGYEPSSPAAMDILQA</sequence>
<evidence type="ECO:0000313" key="7">
    <source>
        <dbReference type="EMBL" id="KAJ6808784.1"/>
    </source>
</evidence>
<dbReference type="GO" id="GO:0016020">
    <property type="term" value="C:membrane"/>
    <property type="evidence" value="ECO:0007669"/>
    <property type="project" value="UniProtKB-SubCell"/>
</dbReference>
<accession>A0AAX6EXJ8</accession>
<reference evidence="7" key="2">
    <citation type="submission" date="2023-04" db="EMBL/GenBank/DDBJ databases">
        <authorList>
            <person name="Bruccoleri R.E."/>
            <person name="Oakeley E.J."/>
            <person name="Faust A.-M."/>
            <person name="Dessus-Babus S."/>
            <person name="Altorfer M."/>
            <person name="Burckhardt D."/>
            <person name="Oertli M."/>
            <person name="Naumann U."/>
            <person name="Petersen F."/>
            <person name="Wong J."/>
        </authorList>
    </citation>
    <scope>NUCLEOTIDE SEQUENCE</scope>
    <source>
        <strain evidence="7">GSM-AAB239-AS_SAM_17_03QT</strain>
        <tissue evidence="7">Leaf</tissue>
    </source>
</reference>
<feature type="region of interest" description="Disordered" evidence="5">
    <location>
        <begin position="1"/>
        <end position="20"/>
    </location>
</feature>
<feature type="compositionally biased region" description="Low complexity" evidence="5">
    <location>
        <begin position="1"/>
        <end position="16"/>
    </location>
</feature>
<dbReference type="EMBL" id="JANAVB010033219">
    <property type="protein sequence ID" value="KAJ6808784.1"/>
    <property type="molecule type" value="Genomic_DNA"/>
</dbReference>
<dbReference type="PANTHER" id="PTHR12911">
    <property type="entry name" value="SAD1/UNC-84-LIKE PROTEIN-RELATED"/>
    <property type="match status" value="1"/>
</dbReference>
<dbReference type="PROSITE" id="PS51469">
    <property type="entry name" value="SUN"/>
    <property type="match status" value="1"/>
</dbReference>
<dbReference type="Gene3D" id="2.60.120.260">
    <property type="entry name" value="Galactose-binding domain-like"/>
    <property type="match status" value="1"/>
</dbReference>
<dbReference type="InterPro" id="IPR045119">
    <property type="entry name" value="SUN1-5"/>
</dbReference>
<dbReference type="GO" id="GO:0043495">
    <property type="term" value="F:protein-membrane adaptor activity"/>
    <property type="evidence" value="ECO:0007669"/>
    <property type="project" value="TreeGrafter"/>
</dbReference>
<gene>
    <name evidence="7" type="ORF">M6B38_165595</name>
</gene>
<dbReference type="AlphaFoldDB" id="A0AAX6EXJ8"/>
<evidence type="ECO:0000256" key="2">
    <source>
        <dbReference type="ARBA" id="ARBA00022692"/>
    </source>
</evidence>
<keyword evidence="2" id="KW-0812">Transmembrane</keyword>
<evidence type="ECO:0000256" key="1">
    <source>
        <dbReference type="ARBA" id="ARBA00004370"/>
    </source>
</evidence>
<evidence type="ECO:0000259" key="6">
    <source>
        <dbReference type="PROSITE" id="PS51469"/>
    </source>
</evidence>
<keyword evidence="3" id="KW-1133">Transmembrane helix</keyword>
<comment type="subcellular location">
    <subcellularLocation>
        <location evidence="1">Membrane</location>
    </subcellularLocation>
</comment>
<proteinExistence type="predicted"/>
<feature type="domain" description="SUN" evidence="6">
    <location>
        <begin position="260"/>
        <end position="426"/>
    </location>
</feature>
<evidence type="ECO:0000256" key="4">
    <source>
        <dbReference type="ARBA" id="ARBA00023136"/>
    </source>
</evidence>
<organism evidence="7 8">
    <name type="scientific">Iris pallida</name>
    <name type="common">Sweet iris</name>
    <dbReference type="NCBI Taxonomy" id="29817"/>
    <lineage>
        <taxon>Eukaryota</taxon>
        <taxon>Viridiplantae</taxon>
        <taxon>Streptophyta</taxon>
        <taxon>Embryophyta</taxon>
        <taxon>Tracheophyta</taxon>
        <taxon>Spermatophyta</taxon>
        <taxon>Magnoliopsida</taxon>
        <taxon>Liliopsida</taxon>
        <taxon>Asparagales</taxon>
        <taxon>Iridaceae</taxon>
        <taxon>Iridoideae</taxon>
        <taxon>Irideae</taxon>
        <taxon>Iris</taxon>
    </lineage>
</organism>
<dbReference type="Pfam" id="PF07738">
    <property type="entry name" value="Sad1_UNC"/>
    <property type="match status" value="1"/>
</dbReference>
<protein>
    <submittedName>
        <fullName evidence="7">Protein SAD1/UNC-84 domain protein 1-like</fullName>
    </submittedName>
</protein>
<comment type="caution">
    <text evidence="7">The sequence shown here is derived from an EMBL/GenBank/DDBJ whole genome shotgun (WGS) entry which is preliminary data.</text>
</comment>
<evidence type="ECO:0000256" key="5">
    <source>
        <dbReference type="SAM" id="MobiDB-lite"/>
    </source>
</evidence>
<dbReference type="GO" id="GO:0005635">
    <property type="term" value="C:nuclear envelope"/>
    <property type="evidence" value="ECO:0007669"/>
    <property type="project" value="TreeGrafter"/>
</dbReference>
<reference evidence="7" key="1">
    <citation type="journal article" date="2023" name="GigaByte">
        <title>Genome assembly of the bearded iris, Iris pallida Lam.</title>
        <authorList>
            <person name="Bruccoleri R.E."/>
            <person name="Oakeley E.J."/>
            <person name="Faust A.M.E."/>
            <person name="Altorfer M."/>
            <person name="Dessus-Babus S."/>
            <person name="Burckhardt D."/>
            <person name="Oertli M."/>
            <person name="Naumann U."/>
            <person name="Petersen F."/>
            <person name="Wong J."/>
        </authorList>
    </citation>
    <scope>NUCLEOTIDE SEQUENCE</scope>
    <source>
        <strain evidence="7">GSM-AAB239-AS_SAM_17_03QT</strain>
    </source>
</reference>
<dbReference type="InterPro" id="IPR012919">
    <property type="entry name" value="SUN_dom"/>
</dbReference>
<evidence type="ECO:0000256" key="3">
    <source>
        <dbReference type="ARBA" id="ARBA00022989"/>
    </source>
</evidence>
<keyword evidence="8" id="KW-1185">Reference proteome</keyword>
<name>A0AAX6EXJ8_IRIPA</name>
<dbReference type="Proteomes" id="UP001140949">
    <property type="component" value="Unassembled WGS sequence"/>
</dbReference>
<dbReference type="PANTHER" id="PTHR12911:SF8">
    <property type="entry name" value="KLAROID PROTEIN-RELATED"/>
    <property type="match status" value="1"/>
</dbReference>